<evidence type="ECO:0000313" key="2">
    <source>
        <dbReference type="EMBL" id="KAK7511015.1"/>
    </source>
</evidence>
<feature type="compositionally biased region" description="Polar residues" evidence="1">
    <location>
        <begin position="12"/>
        <end position="40"/>
    </location>
</feature>
<feature type="compositionally biased region" description="Gly residues" evidence="1">
    <location>
        <begin position="142"/>
        <end position="155"/>
    </location>
</feature>
<organism evidence="2 3">
    <name type="scientific">Phyllosticta citriasiana</name>
    <dbReference type="NCBI Taxonomy" id="595635"/>
    <lineage>
        <taxon>Eukaryota</taxon>
        <taxon>Fungi</taxon>
        <taxon>Dikarya</taxon>
        <taxon>Ascomycota</taxon>
        <taxon>Pezizomycotina</taxon>
        <taxon>Dothideomycetes</taxon>
        <taxon>Dothideomycetes incertae sedis</taxon>
        <taxon>Botryosphaeriales</taxon>
        <taxon>Phyllostictaceae</taxon>
        <taxon>Phyllosticta</taxon>
    </lineage>
</organism>
<proteinExistence type="predicted"/>
<keyword evidence="3" id="KW-1185">Reference proteome</keyword>
<evidence type="ECO:0000313" key="3">
    <source>
        <dbReference type="Proteomes" id="UP001363622"/>
    </source>
</evidence>
<sequence length="393" mass="43652">MDNNPYGILGNLSDQQSSSPEGQNSPPEGQQSIHSSNGSPAVTRFGRIIRQPERLGAEQAQTHAQPEAMELDSPVTTRAGRVVHEPYRFSNQQFPKKPSPKRTATDAIEKEGQSKKLKPEQDEGYDALGPQPGTSGYSTSGGTSGTSGTGNGGSYDFGLPTAEDRERRWRGNAGSEQPTGQNQEKTKNQKGKQNGKQKETREVKEIKGGTIIYGRHLSKFLNRHATAEERRHIATIPDRTSDKVYCKRRYHIVLRVQKNHVITVPLYSKGKEEGLNTSDPIVLAEYLMVVRSDYQGTANRNQTAHSIVLQVAQIFGPSRSKFMADQNSVSWAHFLEPHSVDKDWELQVVGELEPQSYDQLMNGFADFFTVHRGQSQAQLRGGYVQSTSQLESR</sequence>
<dbReference type="EMBL" id="JBBPHU010000013">
    <property type="protein sequence ID" value="KAK7511015.1"/>
    <property type="molecule type" value="Genomic_DNA"/>
</dbReference>
<accession>A0ABR1KFV3</accession>
<name>A0ABR1KFV3_9PEZI</name>
<comment type="caution">
    <text evidence="2">The sequence shown here is derived from an EMBL/GenBank/DDBJ whole genome shotgun (WGS) entry which is preliminary data.</text>
</comment>
<protein>
    <submittedName>
        <fullName evidence="2">Uncharacterized protein</fullName>
    </submittedName>
</protein>
<evidence type="ECO:0000256" key="1">
    <source>
        <dbReference type="SAM" id="MobiDB-lite"/>
    </source>
</evidence>
<dbReference type="Proteomes" id="UP001363622">
    <property type="component" value="Unassembled WGS sequence"/>
</dbReference>
<feature type="compositionally biased region" description="Basic and acidic residues" evidence="1">
    <location>
        <begin position="103"/>
        <end position="121"/>
    </location>
</feature>
<reference evidence="2 3" key="1">
    <citation type="submission" date="2024-04" db="EMBL/GenBank/DDBJ databases">
        <title>Phyllosticta paracitricarpa is synonymous to the EU quarantine fungus P. citricarpa based on phylogenomic analyses.</title>
        <authorList>
            <consortium name="Lawrence Berkeley National Laboratory"/>
            <person name="Van Ingen-Buijs V.A."/>
            <person name="Van Westerhoven A.C."/>
            <person name="Haridas S."/>
            <person name="Skiadas P."/>
            <person name="Martin F."/>
            <person name="Groenewald J.Z."/>
            <person name="Crous P.W."/>
            <person name="Seidl M.F."/>
        </authorList>
    </citation>
    <scope>NUCLEOTIDE SEQUENCE [LARGE SCALE GENOMIC DNA]</scope>
    <source>
        <strain evidence="2 3">CBS 123371</strain>
    </source>
</reference>
<feature type="region of interest" description="Disordered" evidence="1">
    <location>
        <begin position="1"/>
        <end position="202"/>
    </location>
</feature>
<gene>
    <name evidence="2" type="ORF">IWZ03DRAFT_433155</name>
</gene>